<evidence type="ECO:0000256" key="18">
    <source>
        <dbReference type="PIRNR" id="PIRNR006268"/>
    </source>
</evidence>
<evidence type="ECO:0000256" key="10">
    <source>
        <dbReference type="ARBA" id="ARBA00022827"/>
    </source>
</evidence>
<evidence type="ECO:0000256" key="13">
    <source>
        <dbReference type="ARBA" id="ARBA00023139"/>
    </source>
</evidence>
<evidence type="ECO:0000256" key="4">
    <source>
        <dbReference type="ARBA" id="ARBA00022475"/>
    </source>
</evidence>
<evidence type="ECO:0000256" key="5">
    <source>
        <dbReference type="ARBA" id="ARBA00022519"/>
    </source>
</evidence>
<keyword evidence="4" id="KW-1003">Cell membrane</keyword>
<dbReference type="SUPFAM" id="SSF143631">
    <property type="entry name" value="ApbE-like"/>
    <property type="match status" value="1"/>
</dbReference>
<accession>A0A5C8ZZK1</accession>
<dbReference type="InterPro" id="IPR024932">
    <property type="entry name" value="ApbE"/>
</dbReference>
<dbReference type="PIRSF" id="PIRSF006268">
    <property type="entry name" value="ApbE"/>
    <property type="match status" value="1"/>
</dbReference>
<evidence type="ECO:0000256" key="19">
    <source>
        <dbReference type="PIRSR" id="PIRSR006268-2"/>
    </source>
</evidence>
<keyword evidence="22" id="KW-1185">Reference proteome</keyword>
<name>A0A5C8ZZK1_9GAMM</name>
<keyword evidence="6 18" id="KW-0285">Flavoprotein</keyword>
<dbReference type="Proteomes" id="UP000321933">
    <property type="component" value="Unassembled WGS sequence"/>
</dbReference>
<protein>
    <recommendedName>
        <fullName evidence="3 18">FAD:protein FMN transferase</fullName>
        <ecNumber evidence="2 18">2.7.1.180</ecNumber>
    </recommendedName>
    <alternativeName>
        <fullName evidence="15 18">Flavin transferase</fullName>
    </alternativeName>
</protein>
<dbReference type="PROSITE" id="PS51257">
    <property type="entry name" value="PROKAR_LIPOPROTEIN"/>
    <property type="match status" value="1"/>
</dbReference>
<dbReference type="PANTHER" id="PTHR30040">
    <property type="entry name" value="THIAMINE BIOSYNTHESIS LIPOPROTEIN APBE"/>
    <property type="match status" value="1"/>
</dbReference>
<dbReference type="EMBL" id="VRYZ01000002">
    <property type="protein sequence ID" value="TXS93164.1"/>
    <property type="molecule type" value="Genomic_DNA"/>
</dbReference>
<evidence type="ECO:0000256" key="8">
    <source>
        <dbReference type="ARBA" id="ARBA00022723"/>
    </source>
</evidence>
<evidence type="ECO:0000256" key="9">
    <source>
        <dbReference type="ARBA" id="ARBA00022729"/>
    </source>
</evidence>
<dbReference type="FunFam" id="3.10.520.10:FF:000001">
    <property type="entry name" value="FAD:protein FMN transferase"/>
    <property type="match status" value="1"/>
</dbReference>
<keyword evidence="14 20" id="KW-0449">Lipoprotein</keyword>
<keyword evidence="10 18" id="KW-0274">FAD</keyword>
<evidence type="ECO:0000256" key="12">
    <source>
        <dbReference type="ARBA" id="ARBA00023136"/>
    </source>
</evidence>
<dbReference type="EC" id="2.7.1.180" evidence="2 18"/>
<evidence type="ECO:0000313" key="22">
    <source>
        <dbReference type="Proteomes" id="UP000321933"/>
    </source>
</evidence>
<evidence type="ECO:0000256" key="14">
    <source>
        <dbReference type="ARBA" id="ARBA00023288"/>
    </source>
</evidence>
<dbReference type="Gene3D" id="3.10.520.10">
    <property type="entry name" value="ApbE-like domains"/>
    <property type="match status" value="1"/>
</dbReference>
<comment type="similarity">
    <text evidence="1 18 20">Belongs to the ApbE family.</text>
</comment>
<proteinExistence type="inferred from homology"/>
<dbReference type="GO" id="GO:0046872">
    <property type="term" value="F:metal ion binding"/>
    <property type="evidence" value="ECO:0007669"/>
    <property type="project" value="UniProtKB-UniRule"/>
</dbReference>
<evidence type="ECO:0000256" key="20">
    <source>
        <dbReference type="RuleBase" id="RU363002"/>
    </source>
</evidence>
<dbReference type="AlphaFoldDB" id="A0A5C8ZZK1"/>
<keyword evidence="9" id="KW-0732">Signal</keyword>
<keyword evidence="7 18" id="KW-0808">Transferase</keyword>
<evidence type="ECO:0000256" key="2">
    <source>
        <dbReference type="ARBA" id="ARBA00011955"/>
    </source>
</evidence>
<dbReference type="GO" id="GO:0005886">
    <property type="term" value="C:plasma membrane"/>
    <property type="evidence" value="ECO:0007669"/>
    <property type="project" value="UniProtKB-SubCell"/>
</dbReference>
<reference evidence="21 22" key="1">
    <citation type="submission" date="2019-08" db="EMBL/GenBank/DDBJ databases">
        <title>Parahaliea maris sp. nov., isolated from the surface seawater.</title>
        <authorList>
            <person name="Liu Y."/>
        </authorList>
    </citation>
    <scope>NUCLEOTIDE SEQUENCE [LARGE SCALE GENOMIC DNA]</scope>
    <source>
        <strain evidence="21 22">S2-26</strain>
    </source>
</reference>
<dbReference type="OrthoDB" id="9778595at2"/>
<evidence type="ECO:0000313" key="21">
    <source>
        <dbReference type="EMBL" id="TXS93164.1"/>
    </source>
</evidence>
<keyword evidence="11 18" id="KW-0460">Magnesium</keyword>
<feature type="binding site" evidence="19">
    <location>
        <position position="189"/>
    </location>
    <ligand>
        <name>Mg(2+)</name>
        <dbReference type="ChEBI" id="CHEBI:18420"/>
    </ligand>
</feature>
<feature type="binding site" evidence="19">
    <location>
        <position position="307"/>
    </location>
    <ligand>
        <name>Mg(2+)</name>
        <dbReference type="ChEBI" id="CHEBI:18420"/>
    </ligand>
</feature>
<keyword evidence="12" id="KW-0472">Membrane</keyword>
<dbReference type="InterPro" id="IPR003374">
    <property type="entry name" value="ApbE-like_sf"/>
</dbReference>
<evidence type="ECO:0000256" key="15">
    <source>
        <dbReference type="ARBA" id="ARBA00031306"/>
    </source>
</evidence>
<sequence length="364" mass="38505">MKSTGPGIESHSQGWLFCILLPLLWMLAGCGEHSSGAGDAVQLAGDTMGTTWHVTYVAPPSAPPADTLQAGLEAELESVNDSMSTYREDAEISAFNRLPVGQWLTVSAPFMTVLRAALEIGEQSDGAYDVTVAPLVNLWGFGPGRGAAKVPAAETIAALREQVGQGNLDIDAEGSRVRKTREVSLDFSSIAKGYAVDRLAEYLLVQPVSDFLVEVGGEMRLAGASPRGDRWRIAIEQPSAGGRAPAVGLSLSDVAVATSGDYRNFFELDGKRFSHSIDPRTGYPVAHDLVSVTVLAETAMRADAWATALVVLGADEAMRVASELGLAVYFIRRQGEGFAASHTDAFSPWLGEGATEQAPGGPQR</sequence>
<feature type="binding site" evidence="19">
    <location>
        <position position="303"/>
    </location>
    <ligand>
        <name>Mg(2+)</name>
        <dbReference type="ChEBI" id="CHEBI:18420"/>
    </ligand>
</feature>
<comment type="subcellular location">
    <subcellularLocation>
        <location evidence="17 20">Cell inner membrane</location>
        <topology evidence="17 20">Lipid-anchor</topology>
        <orientation evidence="17 20">Periplasmic side</orientation>
    </subcellularLocation>
</comment>
<keyword evidence="5 20" id="KW-0997">Cell inner membrane</keyword>
<dbReference type="GO" id="GO:0016740">
    <property type="term" value="F:transferase activity"/>
    <property type="evidence" value="ECO:0007669"/>
    <property type="project" value="UniProtKB-UniRule"/>
</dbReference>
<evidence type="ECO:0000256" key="7">
    <source>
        <dbReference type="ARBA" id="ARBA00022679"/>
    </source>
</evidence>
<evidence type="ECO:0000256" key="3">
    <source>
        <dbReference type="ARBA" id="ARBA00016337"/>
    </source>
</evidence>
<dbReference type="Pfam" id="PF02424">
    <property type="entry name" value="ApbE"/>
    <property type="match status" value="1"/>
</dbReference>
<evidence type="ECO:0000256" key="11">
    <source>
        <dbReference type="ARBA" id="ARBA00022842"/>
    </source>
</evidence>
<comment type="function">
    <text evidence="20">Flavin transferase that catalyzes the transfer of the FMN moiety of FAD and its covalent binding to the hydroxyl group of a threonine residue in a target flavoprotein.</text>
</comment>
<evidence type="ECO:0000256" key="16">
    <source>
        <dbReference type="ARBA" id="ARBA00048540"/>
    </source>
</evidence>
<keyword evidence="13" id="KW-0564">Palmitate</keyword>
<gene>
    <name evidence="21" type="ORF">FVW59_04735</name>
</gene>
<keyword evidence="8 18" id="KW-0479">Metal-binding</keyword>
<evidence type="ECO:0000256" key="6">
    <source>
        <dbReference type="ARBA" id="ARBA00022630"/>
    </source>
</evidence>
<evidence type="ECO:0000256" key="17">
    <source>
        <dbReference type="ARBA" id="ARBA00060485"/>
    </source>
</evidence>
<comment type="catalytic activity">
    <reaction evidence="16 18 20">
        <text>L-threonyl-[protein] + FAD = FMN-L-threonyl-[protein] + AMP + H(+)</text>
        <dbReference type="Rhea" id="RHEA:36847"/>
        <dbReference type="Rhea" id="RHEA-COMP:11060"/>
        <dbReference type="Rhea" id="RHEA-COMP:11061"/>
        <dbReference type="ChEBI" id="CHEBI:15378"/>
        <dbReference type="ChEBI" id="CHEBI:30013"/>
        <dbReference type="ChEBI" id="CHEBI:57692"/>
        <dbReference type="ChEBI" id="CHEBI:74257"/>
        <dbReference type="ChEBI" id="CHEBI:456215"/>
        <dbReference type="EC" id="2.7.1.180"/>
    </reaction>
</comment>
<comment type="caution">
    <text evidence="21">The sequence shown here is derived from an EMBL/GenBank/DDBJ whole genome shotgun (WGS) entry which is preliminary data.</text>
</comment>
<dbReference type="PANTHER" id="PTHR30040:SF2">
    <property type="entry name" value="FAD:PROTEIN FMN TRANSFERASE"/>
    <property type="match status" value="1"/>
</dbReference>
<comment type="cofactor">
    <cofactor evidence="19">
        <name>Mg(2+)</name>
        <dbReference type="ChEBI" id="CHEBI:18420"/>
    </cofactor>
    <cofactor evidence="19">
        <name>Mn(2+)</name>
        <dbReference type="ChEBI" id="CHEBI:29035"/>
    </cofactor>
    <text evidence="19">Magnesium. Can also use manganese.</text>
</comment>
<evidence type="ECO:0000256" key="1">
    <source>
        <dbReference type="ARBA" id="ARBA00008282"/>
    </source>
</evidence>
<organism evidence="21 22">
    <name type="scientific">Parahaliea aestuarii</name>
    <dbReference type="NCBI Taxonomy" id="1852021"/>
    <lineage>
        <taxon>Bacteria</taxon>
        <taxon>Pseudomonadati</taxon>
        <taxon>Pseudomonadota</taxon>
        <taxon>Gammaproteobacteria</taxon>
        <taxon>Cellvibrionales</taxon>
        <taxon>Halieaceae</taxon>
        <taxon>Parahaliea</taxon>
    </lineage>
</organism>